<dbReference type="EMBL" id="LIAE01010726">
    <property type="protein sequence ID" value="PAV56052.1"/>
    <property type="molecule type" value="Genomic_DNA"/>
</dbReference>
<dbReference type="Proteomes" id="UP000218231">
    <property type="component" value="Unassembled WGS sequence"/>
</dbReference>
<sequence length="196" mass="22175">MYGEMDVPSTSSPMKPSRFPNLTYDNPSQLEPFLSQCNQYGCQTQFINDDLYVLIEVSKAMGYDNFYQPFMRMSLMIYHEPMSADVATSPNLCNLATYPAYCHILQGADENYNGATFFEAICSVNCECDSGWYCSRDVQSGNIVGGSYWLVLMPTSYKYTKCENSTLATPIYFKDMTFLLATLGINKIKSWISSET</sequence>
<protein>
    <submittedName>
        <fullName evidence="2">Uncharacterized protein</fullName>
    </submittedName>
</protein>
<organism evidence="2 3">
    <name type="scientific">Diploscapter pachys</name>
    <dbReference type="NCBI Taxonomy" id="2018661"/>
    <lineage>
        <taxon>Eukaryota</taxon>
        <taxon>Metazoa</taxon>
        <taxon>Ecdysozoa</taxon>
        <taxon>Nematoda</taxon>
        <taxon>Chromadorea</taxon>
        <taxon>Rhabditida</taxon>
        <taxon>Rhabditina</taxon>
        <taxon>Rhabditomorpha</taxon>
        <taxon>Rhabditoidea</taxon>
        <taxon>Rhabditidae</taxon>
        <taxon>Diploscapter</taxon>
    </lineage>
</organism>
<dbReference type="AlphaFoldDB" id="A0A2A2J3B7"/>
<feature type="region of interest" description="Disordered" evidence="1">
    <location>
        <begin position="1"/>
        <end position="21"/>
    </location>
</feature>
<comment type="caution">
    <text evidence="2">The sequence shown here is derived from an EMBL/GenBank/DDBJ whole genome shotgun (WGS) entry which is preliminary data.</text>
</comment>
<evidence type="ECO:0000256" key="1">
    <source>
        <dbReference type="SAM" id="MobiDB-lite"/>
    </source>
</evidence>
<evidence type="ECO:0000313" key="2">
    <source>
        <dbReference type="EMBL" id="PAV56053.1"/>
    </source>
</evidence>
<dbReference type="EMBL" id="LIAE01010726">
    <property type="protein sequence ID" value="PAV56053.1"/>
    <property type="molecule type" value="Genomic_DNA"/>
</dbReference>
<accession>A0A2A2J3B7</accession>
<name>A0A2A2J3B7_9BILA</name>
<evidence type="ECO:0000313" key="3">
    <source>
        <dbReference type="Proteomes" id="UP000218231"/>
    </source>
</evidence>
<reference evidence="2 3" key="1">
    <citation type="journal article" date="2017" name="Curr. Biol.">
        <title>Genome architecture and evolution of a unichromosomal asexual nematode.</title>
        <authorList>
            <person name="Fradin H."/>
            <person name="Zegar C."/>
            <person name="Gutwein M."/>
            <person name="Lucas J."/>
            <person name="Kovtun M."/>
            <person name="Corcoran D."/>
            <person name="Baugh L.R."/>
            <person name="Kiontke K."/>
            <person name="Gunsalus K."/>
            <person name="Fitch D.H."/>
            <person name="Piano F."/>
        </authorList>
    </citation>
    <scope>NUCLEOTIDE SEQUENCE [LARGE SCALE GENOMIC DNA]</scope>
    <source>
        <strain evidence="2">PF1309</strain>
    </source>
</reference>
<proteinExistence type="predicted"/>
<gene>
    <name evidence="2" type="ORF">WR25_01091</name>
</gene>
<keyword evidence="3" id="KW-1185">Reference proteome</keyword>